<evidence type="ECO:0008006" key="4">
    <source>
        <dbReference type="Google" id="ProtNLM"/>
    </source>
</evidence>
<keyword evidence="3" id="KW-1185">Reference proteome</keyword>
<evidence type="ECO:0000256" key="1">
    <source>
        <dbReference type="SAM" id="Phobius"/>
    </source>
</evidence>
<dbReference type="EMBL" id="JADNYM010000002">
    <property type="protein sequence ID" value="MBG0738154.1"/>
    <property type="molecule type" value="Genomic_DNA"/>
</dbReference>
<organism evidence="2 3">
    <name type="scientific">Arthrobacter terrae</name>
    <dbReference type="NCBI Taxonomy" id="2935737"/>
    <lineage>
        <taxon>Bacteria</taxon>
        <taxon>Bacillati</taxon>
        <taxon>Actinomycetota</taxon>
        <taxon>Actinomycetes</taxon>
        <taxon>Micrococcales</taxon>
        <taxon>Micrococcaceae</taxon>
        <taxon>Arthrobacter</taxon>
    </lineage>
</organism>
<comment type="caution">
    <text evidence="2">The sequence shown here is derived from an EMBL/GenBank/DDBJ whole genome shotgun (WGS) entry which is preliminary data.</text>
</comment>
<proteinExistence type="predicted"/>
<feature type="transmembrane region" description="Helical" evidence="1">
    <location>
        <begin position="117"/>
        <end position="139"/>
    </location>
</feature>
<dbReference type="Proteomes" id="UP000655366">
    <property type="component" value="Unassembled WGS sequence"/>
</dbReference>
<protein>
    <recommendedName>
        <fullName evidence="4">Transmembrane protein</fullName>
    </recommendedName>
</protein>
<keyword evidence="1" id="KW-0472">Membrane</keyword>
<dbReference type="RefSeq" id="WP_196395098.1">
    <property type="nucleotide sequence ID" value="NZ_JADNYM010000002.1"/>
</dbReference>
<feature type="transmembrane region" description="Helical" evidence="1">
    <location>
        <begin position="20"/>
        <end position="37"/>
    </location>
</feature>
<keyword evidence="1" id="KW-0812">Transmembrane</keyword>
<dbReference type="AlphaFoldDB" id="A0A931CMI0"/>
<keyword evidence="1" id="KW-1133">Transmembrane helix</keyword>
<accession>A0A931CMI0</accession>
<gene>
    <name evidence="2" type="ORF">IV500_01720</name>
</gene>
<evidence type="ECO:0000313" key="3">
    <source>
        <dbReference type="Proteomes" id="UP000655366"/>
    </source>
</evidence>
<name>A0A931CMI0_9MICC</name>
<sequence>MKTPQMDRTSEPFAVPGRYLLVLTGSIAALQLCAQFLRDNTVLLIVVFCAVTGAALLTAKLLAGAGPFPRMWPTANSVPGIKRDGLGLLLAMVVFFLIPPAVIAFLAPVLSALSLPMLLQAVLLWLVLVAALAMIYRGIEAFFNRRMRRFARAAYA</sequence>
<reference evidence="2 3" key="1">
    <citation type="submission" date="2020-11" db="EMBL/GenBank/DDBJ databases">
        <title>Arthrobacter antarcticus sp. nov., isolated from Antarctic Soil.</title>
        <authorList>
            <person name="Li J."/>
        </authorList>
    </citation>
    <scope>NUCLEOTIDE SEQUENCE [LARGE SCALE GENOMIC DNA]</scope>
    <source>
        <strain evidence="2 3">Z1-20</strain>
    </source>
</reference>
<feature type="transmembrane region" description="Helical" evidence="1">
    <location>
        <begin position="43"/>
        <end position="65"/>
    </location>
</feature>
<evidence type="ECO:0000313" key="2">
    <source>
        <dbReference type="EMBL" id="MBG0738154.1"/>
    </source>
</evidence>
<feature type="transmembrane region" description="Helical" evidence="1">
    <location>
        <begin position="86"/>
        <end position="111"/>
    </location>
</feature>